<dbReference type="AlphaFoldDB" id="F0R121"/>
<dbReference type="HOGENOM" id="CLU_042400_0_0_10"/>
<feature type="transmembrane region" description="Helical" evidence="1">
    <location>
        <begin position="172"/>
        <end position="188"/>
    </location>
</feature>
<evidence type="ECO:0008006" key="4">
    <source>
        <dbReference type="Google" id="ProtNLM"/>
    </source>
</evidence>
<feature type="transmembrane region" description="Helical" evidence="1">
    <location>
        <begin position="425"/>
        <end position="441"/>
    </location>
</feature>
<dbReference type="RefSeq" id="WP_013616731.1">
    <property type="nucleotide sequence ID" value="NC_015164.1"/>
</dbReference>
<feature type="transmembrane region" description="Helical" evidence="1">
    <location>
        <begin position="311"/>
        <end position="333"/>
    </location>
</feature>
<feature type="transmembrane region" description="Helical" evidence="1">
    <location>
        <begin position="106"/>
        <end position="131"/>
    </location>
</feature>
<dbReference type="EMBL" id="CP002530">
    <property type="protein sequence ID" value="ADY35276.1"/>
    <property type="molecule type" value="Genomic_DNA"/>
</dbReference>
<dbReference type="STRING" id="667015.Bacsa_0682"/>
<dbReference type="InterPro" id="IPR043742">
    <property type="entry name" value="DUF5687"/>
</dbReference>
<dbReference type="KEGG" id="bsa:Bacsa_0682"/>
<name>F0R121_PHOSB</name>
<feature type="transmembrane region" description="Helical" evidence="1">
    <location>
        <begin position="381"/>
        <end position="404"/>
    </location>
</feature>
<feature type="transmembrane region" description="Helical" evidence="1">
    <location>
        <begin position="453"/>
        <end position="473"/>
    </location>
</feature>
<accession>F0R121</accession>
<keyword evidence="1" id="KW-0472">Membrane</keyword>
<feature type="transmembrane region" description="Helical" evidence="1">
    <location>
        <begin position="30"/>
        <end position="54"/>
    </location>
</feature>
<evidence type="ECO:0000313" key="3">
    <source>
        <dbReference type="Proteomes" id="UP000007486"/>
    </source>
</evidence>
<dbReference type="Pfam" id="PF18940">
    <property type="entry name" value="DUF5687"/>
    <property type="match status" value="1"/>
</dbReference>
<feature type="transmembrane region" description="Helical" evidence="1">
    <location>
        <begin position="354"/>
        <end position="375"/>
    </location>
</feature>
<dbReference type="eggNOG" id="ENOG502Z8FC">
    <property type="taxonomic scope" value="Bacteria"/>
</dbReference>
<feature type="transmembrane region" description="Helical" evidence="1">
    <location>
        <begin position="286"/>
        <end position="305"/>
    </location>
</feature>
<evidence type="ECO:0000256" key="1">
    <source>
        <dbReference type="SAM" id="Phobius"/>
    </source>
</evidence>
<reference evidence="2 3" key="1">
    <citation type="journal article" date="2011" name="Stand. Genomic Sci.">
        <title>Complete genome sequence of Bacteroides salanitronis type strain (BL78).</title>
        <authorList>
            <person name="Gronow S."/>
            <person name="Held B."/>
            <person name="Lucas S."/>
            <person name="Lapidus A."/>
            <person name="Del Rio T.G."/>
            <person name="Nolan M."/>
            <person name="Tice H."/>
            <person name="Deshpande S."/>
            <person name="Cheng J.F."/>
            <person name="Pitluck S."/>
            <person name="Liolios K."/>
            <person name="Pagani I."/>
            <person name="Ivanova N."/>
            <person name="Mavromatis K."/>
            <person name="Pati A."/>
            <person name="Tapia R."/>
            <person name="Han C."/>
            <person name="Goodwin L."/>
            <person name="Chen A."/>
            <person name="Palaniappan K."/>
            <person name="Land M."/>
            <person name="Hauser L."/>
            <person name="Chang Y.J."/>
            <person name="Jeffries C.D."/>
            <person name="Brambilla E.M."/>
            <person name="Rohde M."/>
            <person name="Goker M."/>
            <person name="Detter J.C."/>
            <person name="Woyke T."/>
            <person name="Bristow J."/>
            <person name="Markowitz V."/>
            <person name="Hugenholtz P."/>
            <person name="Kyrpides N.C."/>
            <person name="Klenk H.P."/>
            <person name="Eisen J.A."/>
        </authorList>
    </citation>
    <scope>NUCLEOTIDE SEQUENCE [LARGE SCALE GENOMIC DNA]</scope>
    <source>
        <strain evidence="2 3">DSM 18170</strain>
    </source>
</reference>
<feature type="transmembrane region" description="Helical" evidence="1">
    <location>
        <begin position="66"/>
        <end position="85"/>
    </location>
</feature>
<organism evidence="2 3">
    <name type="scientific">Phocaeicola salanitronis (strain DSM 18170 / JCM 13657 / CCUG 60908 / BL78)</name>
    <name type="common">Bacteroides salanitronis</name>
    <dbReference type="NCBI Taxonomy" id="667015"/>
    <lineage>
        <taxon>Bacteria</taxon>
        <taxon>Pseudomonadati</taxon>
        <taxon>Bacteroidota</taxon>
        <taxon>Bacteroidia</taxon>
        <taxon>Bacteroidales</taxon>
        <taxon>Bacteroidaceae</taxon>
        <taxon>Phocaeicola</taxon>
    </lineage>
</organism>
<sequence length="495" mass="57023">MTHLFFDIRKLHKLDEKRSPMFEKNRFAKVMVYLGIAFWAAYLVLFGVLLPSAFSEGFPGMEPYHILNKGLLIVLALDFLVRFLFPTPIQEVKPFLLLPIPKRKIMTVLLMREAVNPFNLFWLFLFVPFALLSVTRFYGLAGILGYAVGVWLLTVMNSYWSMLIRVLKRQKFAYICWCLPVYGILALLEFLPGTHWVSTFTMNWGEGFILWNPLAFLGALAGIGLMGFINYKVQLHLIYSELSRVEDTKLKKISDYSFLDRYGNVGEYMRLELKMLFRNKTPRSQFWGFIAIMVMFAVALAFDVYEGSYMNNFICLYCYCVLGLITLSQVMAIEGNYIDGLMVRRESVYNMLRAKYYVQCALLAIPFILCLVPVFRATIPLLMVVSYGLFTMGIVFPVTMQMAVYNDKTAPLNTGVMGKRQNNNVYQTVIILASFTVPLLINRGLELLLGSTGGYIAMGMLGLAGFLTHRWWIGNIYTRFMARRYRNMEGFRNTR</sequence>
<keyword evidence="1" id="KW-1133">Transmembrane helix</keyword>
<dbReference type="Proteomes" id="UP000007486">
    <property type="component" value="Chromosome"/>
</dbReference>
<evidence type="ECO:0000313" key="2">
    <source>
        <dbReference type="EMBL" id="ADY35276.1"/>
    </source>
</evidence>
<feature type="transmembrane region" description="Helical" evidence="1">
    <location>
        <begin position="137"/>
        <end position="160"/>
    </location>
</feature>
<keyword evidence="1" id="KW-0812">Transmembrane</keyword>
<gene>
    <name evidence="2" type="ordered locus">Bacsa_0682</name>
</gene>
<keyword evidence="3" id="KW-1185">Reference proteome</keyword>
<feature type="transmembrane region" description="Helical" evidence="1">
    <location>
        <begin position="208"/>
        <end position="229"/>
    </location>
</feature>
<proteinExistence type="predicted"/>
<protein>
    <recommendedName>
        <fullName evidence="4">Transmembrane protein</fullName>
    </recommendedName>
</protein>
<dbReference type="OrthoDB" id="1014144at2"/>